<dbReference type="EMBL" id="JH000711">
    <property type="protein sequence ID" value="EGW01876.1"/>
    <property type="molecule type" value="Genomic_DNA"/>
</dbReference>
<accession>G3HTN6</accession>
<dbReference type="InParanoid" id="G3HTN6"/>
<evidence type="ECO:0000313" key="2">
    <source>
        <dbReference type="Proteomes" id="UP000001075"/>
    </source>
</evidence>
<name>G3HTN6_CRIGR</name>
<gene>
    <name evidence="1" type="ORF">I79_014264</name>
</gene>
<organism evidence="1 2">
    <name type="scientific">Cricetulus griseus</name>
    <name type="common">Chinese hamster</name>
    <name type="synonym">Cricetulus barabensis griseus</name>
    <dbReference type="NCBI Taxonomy" id="10029"/>
    <lineage>
        <taxon>Eukaryota</taxon>
        <taxon>Metazoa</taxon>
        <taxon>Chordata</taxon>
        <taxon>Craniata</taxon>
        <taxon>Vertebrata</taxon>
        <taxon>Euteleostomi</taxon>
        <taxon>Mammalia</taxon>
        <taxon>Eutheria</taxon>
        <taxon>Euarchontoglires</taxon>
        <taxon>Glires</taxon>
        <taxon>Rodentia</taxon>
        <taxon>Myomorpha</taxon>
        <taxon>Muroidea</taxon>
        <taxon>Cricetidae</taxon>
        <taxon>Cricetinae</taxon>
        <taxon>Cricetulus</taxon>
    </lineage>
</organism>
<evidence type="ECO:0000313" key="1">
    <source>
        <dbReference type="EMBL" id="EGW01876.1"/>
    </source>
</evidence>
<dbReference type="AlphaFoldDB" id="G3HTN6"/>
<protein>
    <submittedName>
        <fullName evidence="1">Uncharacterized protein</fullName>
    </submittedName>
</protein>
<reference evidence="2" key="1">
    <citation type="journal article" date="2011" name="Nat. Biotechnol.">
        <title>The genomic sequence of the Chinese hamster ovary (CHO)-K1 cell line.</title>
        <authorList>
            <person name="Xu X."/>
            <person name="Nagarajan H."/>
            <person name="Lewis N.E."/>
            <person name="Pan S."/>
            <person name="Cai Z."/>
            <person name="Liu X."/>
            <person name="Chen W."/>
            <person name="Xie M."/>
            <person name="Wang W."/>
            <person name="Hammond S."/>
            <person name="Andersen M.R."/>
            <person name="Neff N."/>
            <person name="Passarelli B."/>
            <person name="Koh W."/>
            <person name="Fan H.C."/>
            <person name="Wang J."/>
            <person name="Gui Y."/>
            <person name="Lee K.H."/>
            <person name="Betenbaugh M.J."/>
            <person name="Quake S.R."/>
            <person name="Famili I."/>
            <person name="Palsson B.O."/>
            <person name="Wang J."/>
        </authorList>
    </citation>
    <scope>NUCLEOTIDE SEQUENCE [LARGE SCALE GENOMIC DNA]</scope>
    <source>
        <strain evidence="2">CHO K1 cell line</strain>
    </source>
</reference>
<sequence length="80" mass="9209">MLSSGTQIIFYLRLQTLYLLLHLGTVLKRSNSLLIREQASSKEHYSVRSFKHRQTGEIFSYTKNTATEHTAQHGSAQTRQ</sequence>
<dbReference type="Proteomes" id="UP000001075">
    <property type="component" value="Unassembled WGS sequence"/>
</dbReference>
<proteinExistence type="predicted"/>